<dbReference type="PROSITE" id="PS51257">
    <property type="entry name" value="PROKAR_LIPOPROTEIN"/>
    <property type="match status" value="1"/>
</dbReference>
<feature type="signal peptide" evidence="2">
    <location>
        <begin position="1"/>
        <end position="31"/>
    </location>
</feature>
<feature type="region of interest" description="Disordered" evidence="1">
    <location>
        <begin position="122"/>
        <end position="144"/>
    </location>
</feature>
<dbReference type="RefSeq" id="WP_164654354.1">
    <property type="nucleotide sequence ID" value="NZ_JAAIJR010000048.1"/>
</dbReference>
<reference evidence="3 4" key="2">
    <citation type="submission" date="2020-02" db="EMBL/GenBank/DDBJ databases">
        <title>Genome sequences of Thiorhodococcus mannitoliphagus and Thiorhodococcus minor, purple sulfur photosynthetic bacteria in the gammaproteobacterial family, Chromatiaceae.</title>
        <authorList>
            <person name="Aviles F.A."/>
            <person name="Meyer T.E."/>
            <person name="Kyndt J.A."/>
        </authorList>
    </citation>
    <scope>NUCLEOTIDE SEQUENCE [LARGE SCALE GENOMIC DNA]</scope>
    <source>
        <strain evidence="3 4">DSM 18266</strain>
    </source>
</reference>
<proteinExistence type="predicted"/>
<sequence length="144" mass="15217">MIRTSLQTRLDRLFPAIFLVALLAGCQTPPAQDTAASATTADSACVAACDLKKSQCESRQKLRLQDCEAYRSSTDGGKENCLARFGSHCVEPAECLAPDLSICQSQLEGCLSECPAQTDAPPLLGRGEALSIDTQEDPGADAPK</sequence>
<accession>A0A6P1DZV2</accession>
<feature type="compositionally biased region" description="Acidic residues" evidence="1">
    <location>
        <begin position="134"/>
        <end position="144"/>
    </location>
</feature>
<evidence type="ECO:0000256" key="2">
    <source>
        <dbReference type="SAM" id="SignalP"/>
    </source>
</evidence>
<keyword evidence="2" id="KW-0732">Signal</keyword>
<comment type="caution">
    <text evidence="3">The sequence shown here is derived from an EMBL/GenBank/DDBJ whole genome shotgun (WGS) entry which is preliminary data.</text>
</comment>
<protein>
    <recommendedName>
        <fullName evidence="5">Lipoprotein</fullName>
    </recommendedName>
</protein>
<name>A0A6P1DZV2_9GAMM</name>
<dbReference type="Proteomes" id="UP000471640">
    <property type="component" value="Unassembled WGS sequence"/>
</dbReference>
<dbReference type="EMBL" id="JAAIJR010000048">
    <property type="protein sequence ID" value="NEX21254.1"/>
    <property type="molecule type" value="Genomic_DNA"/>
</dbReference>
<feature type="chain" id="PRO_5026912927" description="Lipoprotein" evidence="2">
    <location>
        <begin position="32"/>
        <end position="144"/>
    </location>
</feature>
<organism evidence="3 4">
    <name type="scientific">Thiorhodococcus mannitoliphagus</name>
    <dbReference type="NCBI Taxonomy" id="329406"/>
    <lineage>
        <taxon>Bacteria</taxon>
        <taxon>Pseudomonadati</taxon>
        <taxon>Pseudomonadota</taxon>
        <taxon>Gammaproteobacteria</taxon>
        <taxon>Chromatiales</taxon>
        <taxon>Chromatiaceae</taxon>
        <taxon>Thiorhodococcus</taxon>
    </lineage>
</organism>
<gene>
    <name evidence="3" type="ORF">G3480_13170</name>
</gene>
<dbReference type="AlphaFoldDB" id="A0A6P1DZV2"/>
<evidence type="ECO:0008006" key="5">
    <source>
        <dbReference type="Google" id="ProtNLM"/>
    </source>
</evidence>
<evidence type="ECO:0000313" key="3">
    <source>
        <dbReference type="EMBL" id="NEX21254.1"/>
    </source>
</evidence>
<evidence type="ECO:0000313" key="4">
    <source>
        <dbReference type="Proteomes" id="UP000471640"/>
    </source>
</evidence>
<evidence type="ECO:0000256" key="1">
    <source>
        <dbReference type="SAM" id="MobiDB-lite"/>
    </source>
</evidence>
<keyword evidence="4" id="KW-1185">Reference proteome</keyword>
<reference evidence="4" key="1">
    <citation type="journal article" date="2020" name="Microbiol. Resour. Announc.">
        <title>Draft Genome Sequences of Thiorhodococcus mannitoliphagus and Thiorhodococcus minor, Purple Sulfur Photosynthetic Bacteria in the Gammaproteobacterial Family Chromatiaceae.</title>
        <authorList>
            <person name="Aviles F.A."/>
            <person name="Meyer T.E."/>
            <person name="Kyndt J.A."/>
        </authorList>
    </citation>
    <scope>NUCLEOTIDE SEQUENCE [LARGE SCALE GENOMIC DNA]</scope>
    <source>
        <strain evidence="4">DSM 18266</strain>
    </source>
</reference>